<evidence type="ECO:0000313" key="2">
    <source>
        <dbReference type="Proteomes" id="UP000821853"/>
    </source>
</evidence>
<comment type="caution">
    <text evidence="1">The sequence shown here is derived from an EMBL/GenBank/DDBJ whole genome shotgun (WGS) entry which is preliminary data.</text>
</comment>
<proteinExistence type="predicted"/>
<organism evidence="1 2">
    <name type="scientific">Haemaphysalis longicornis</name>
    <name type="common">Bush tick</name>
    <dbReference type="NCBI Taxonomy" id="44386"/>
    <lineage>
        <taxon>Eukaryota</taxon>
        <taxon>Metazoa</taxon>
        <taxon>Ecdysozoa</taxon>
        <taxon>Arthropoda</taxon>
        <taxon>Chelicerata</taxon>
        <taxon>Arachnida</taxon>
        <taxon>Acari</taxon>
        <taxon>Parasitiformes</taxon>
        <taxon>Ixodida</taxon>
        <taxon>Ixodoidea</taxon>
        <taxon>Ixodidae</taxon>
        <taxon>Haemaphysalinae</taxon>
        <taxon>Haemaphysalis</taxon>
    </lineage>
</organism>
<keyword evidence="2" id="KW-1185">Reference proteome</keyword>
<name>A0A9J6GHR6_HAELO</name>
<gene>
    <name evidence="1" type="ORF">HPB48_001060</name>
</gene>
<reference evidence="1 2" key="1">
    <citation type="journal article" date="2020" name="Cell">
        <title>Large-Scale Comparative Analyses of Tick Genomes Elucidate Their Genetic Diversity and Vector Capacities.</title>
        <authorList>
            <consortium name="Tick Genome and Microbiome Consortium (TIGMIC)"/>
            <person name="Jia N."/>
            <person name="Wang J."/>
            <person name="Shi W."/>
            <person name="Du L."/>
            <person name="Sun Y."/>
            <person name="Zhan W."/>
            <person name="Jiang J.F."/>
            <person name="Wang Q."/>
            <person name="Zhang B."/>
            <person name="Ji P."/>
            <person name="Bell-Sakyi L."/>
            <person name="Cui X.M."/>
            <person name="Yuan T.T."/>
            <person name="Jiang B.G."/>
            <person name="Yang W.F."/>
            <person name="Lam T.T."/>
            <person name="Chang Q.C."/>
            <person name="Ding S.J."/>
            <person name="Wang X.J."/>
            <person name="Zhu J.G."/>
            <person name="Ruan X.D."/>
            <person name="Zhao L."/>
            <person name="Wei J.T."/>
            <person name="Ye R.Z."/>
            <person name="Que T.C."/>
            <person name="Du C.H."/>
            <person name="Zhou Y.H."/>
            <person name="Cheng J.X."/>
            <person name="Dai P.F."/>
            <person name="Guo W.B."/>
            <person name="Han X.H."/>
            <person name="Huang E.J."/>
            <person name="Li L.F."/>
            <person name="Wei W."/>
            <person name="Gao Y.C."/>
            <person name="Liu J.Z."/>
            <person name="Shao H.Z."/>
            <person name="Wang X."/>
            <person name="Wang C.C."/>
            <person name="Yang T.C."/>
            <person name="Huo Q.B."/>
            <person name="Li W."/>
            <person name="Chen H.Y."/>
            <person name="Chen S.E."/>
            <person name="Zhou L.G."/>
            <person name="Ni X.B."/>
            <person name="Tian J.H."/>
            <person name="Sheng Y."/>
            <person name="Liu T."/>
            <person name="Pan Y.S."/>
            <person name="Xia L.Y."/>
            <person name="Li J."/>
            <person name="Zhao F."/>
            <person name="Cao W.C."/>
        </authorList>
    </citation>
    <scope>NUCLEOTIDE SEQUENCE [LARGE SCALE GENOMIC DNA]</scope>
    <source>
        <strain evidence="1">HaeL-2018</strain>
    </source>
</reference>
<dbReference type="AlphaFoldDB" id="A0A9J6GHR6"/>
<dbReference type="Proteomes" id="UP000821853">
    <property type="component" value="Chromosome 5"/>
</dbReference>
<dbReference type="EMBL" id="JABSTR010000007">
    <property type="protein sequence ID" value="KAH9374771.1"/>
    <property type="molecule type" value="Genomic_DNA"/>
</dbReference>
<accession>A0A9J6GHR6</accession>
<sequence>MIAVDVVVKSFTKTGTMNALDGTTDHSVWDEDRALEAGVKSVCGYDATVSDVTYTESYCYQVGIQLPNAPW</sequence>
<evidence type="ECO:0000313" key="1">
    <source>
        <dbReference type="EMBL" id="KAH9374771.1"/>
    </source>
</evidence>
<dbReference type="VEuPathDB" id="VectorBase:HLOH_054494"/>
<protein>
    <submittedName>
        <fullName evidence="1">Uncharacterized protein</fullName>
    </submittedName>
</protein>